<dbReference type="PANTHER" id="PTHR16288">
    <property type="entry name" value="WD40 REPEAT PROTEIN 4"/>
    <property type="match status" value="1"/>
</dbReference>
<dbReference type="Proteomes" id="UP001221757">
    <property type="component" value="Unassembled WGS sequence"/>
</dbReference>
<feature type="compositionally biased region" description="Basic and acidic residues" evidence="8">
    <location>
        <begin position="450"/>
        <end position="461"/>
    </location>
</feature>
<dbReference type="Pfam" id="PF00400">
    <property type="entry name" value="WD40"/>
    <property type="match status" value="2"/>
</dbReference>
<dbReference type="EMBL" id="JARKIE010000034">
    <property type="protein sequence ID" value="KAJ7696446.1"/>
    <property type="molecule type" value="Genomic_DNA"/>
</dbReference>
<dbReference type="InterPro" id="IPR028884">
    <property type="entry name" value="Trm82"/>
</dbReference>
<evidence type="ECO:0000256" key="4">
    <source>
        <dbReference type="ARBA" id="ARBA00022737"/>
    </source>
</evidence>
<keyword evidence="4 6" id="KW-0677">Repeat</keyword>
<dbReference type="AlphaFoldDB" id="A0AAD7DS37"/>
<comment type="subcellular location">
    <subcellularLocation>
        <location evidence="1 6">Nucleus</location>
    </subcellularLocation>
</comment>
<dbReference type="InterPro" id="IPR015943">
    <property type="entry name" value="WD40/YVTN_repeat-like_dom_sf"/>
</dbReference>
<dbReference type="GO" id="GO:0106004">
    <property type="term" value="P:tRNA (guanine-N7)-methylation"/>
    <property type="evidence" value="ECO:0007669"/>
    <property type="project" value="UniProtKB-UniRule"/>
</dbReference>
<evidence type="ECO:0000256" key="2">
    <source>
        <dbReference type="ARBA" id="ARBA00022574"/>
    </source>
</evidence>
<comment type="function">
    <text evidence="6">Required for the formation of N(7)-methylguanine at position 46 (m7G46) in tRNA. In the complex, it is required to stabilize and induce conformational changes of the catalytic subunit.</text>
</comment>
<feature type="compositionally biased region" description="Basic and acidic residues" evidence="8">
    <location>
        <begin position="502"/>
        <end position="511"/>
    </location>
</feature>
<dbReference type="PROSITE" id="PS50082">
    <property type="entry name" value="WD_REPEATS_2"/>
    <property type="match status" value="1"/>
</dbReference>
<protein>
    <submittedName>
        <fullName evidence="9">WD40-repeat-containing domain protein</fullName>
    </submittedName>
</protein>
<evidence type="ECO:0000256" key="3">
    <source>
        <dbReference type="ARBA" id="ARBA00022694"/>
    </source>
</evidence>
<dbReference type="GO" id="GO:0005634">
    <property type="term" value="C:nucleus"/>
    <property type="evidence" value="ECO:0007669"/>
    <property type="project" value="UniProtKB-SubCell"/>
</dbReference>
<comment type="similarity">
    <text evidence="6">Belongs to the WD repeat TRM82 family.</text>
</comment>
<feature type="region of interest" description="Disordered" evidence="8">
    <location>
        <begin position="249"/>
        <end position="313"/>
    </location>
</feature>
<feature type="repeat" description="WD" evidence="7">
    <location>
        <begin position="188"/>
        <end position="230"/>
    </location>
</feature>
<evidence type="ECO:0000256" key="6">
    <source>
        <dbReference type="HAMAP-Rule" id="MF_03056"/>
    </source>
</evidence>
<comment type="caution">
    <text evidence="9">The sequence shown here is derived from an EMBL/GenBank/DDBJ whole genome shotgun (WGS) entry which is preliminary data.</text>
</comment>
<dbReference type="PANTHER" id="PTHR16288:SF0">
    <property type="entry name" value="TRNA (GUANINE-N(7)-)-METHYLTRANSFERASE NON-CATALYTIC SUBUNIT WDR4"/>
    <property type="match status" value="1"/>
</dbReference>
<feature type="region of interest" description="Disordered" evidence="8">
    <location>
        <begin position="484"/>
        <end position="520"/>
    </location>
</feature>
<accession>A0AAD7DS37</accession>
<evidence type="ECO:0000256" key="5">
    <source>
        <dbReference type="ARBA" id="ARBA00023242"/>
    </source>
</evidence>
<gene>
    <name evidence="9" type="ORF">B0H17DRAFT_1053276</name>
</gene>
<dbReference type="Gene3D" id="2.130.10.10">
    <property type="entry name" value="YVTN repeat-like/Quinoprotein amine dehydrogenase"/>
    <property type="match status" value="2"/>
</dbReference>
<reference evidence="9" key="1">
    <citation type="submission" date="2023-03" db="EMBL/GenBank/DDBJ databases">
        <title>Massive genome expansion in bonnet fungi (Mycena s.s.) driven by repeated elements and novel gene families across ecological guilds.</title>
        <authorList>
            <consortium name="Lawrence Berkeley National Laboratory"/>
            <person name="Harder C.B."/>
            <person name="Miyauchi S."/>
            <person name="Viragh M."/>
            <person name="Kuo A."/>
            <person name="Thoen E."/>
            <person name="Andreopoulos B."/>
            <person name="Lu D."/>
            <person name="Skrede I."/>
            <person name="Drula E."/>
            <person name="Henrissat B."/>
            <person name="Morin E."/>
            <person name="Kohler A."/>
            <person name="Barry K."/>
            <person name="LaButti K."/>
            <person name="Morin E."/>
            <person name="Salamov A."/>
            <person name="Lipzen A."/>
            <person name="Mereny Z."/>
            <person name="Hegedus B."/>
            <person name="Baldrian P."/>
            <person name="Stursova M."/>
            <person name="Weitz H."/>
            <person name="Taylor A."/>
            <person name="Grigoriev I.V."/>
            <person name="Nagy L.G."/>
            <person name="Martin F."/>
            <person name="Kauserud H."/>
        </authorList>
    </citation>
    <scope>NUCLEOTIDE SEQUENCE</scope>
    <source>
        <strain evidence="9">CBHHK067</strain>
    </source>
</reference>
<feature type="region of interest" description="Disordered" evidence="8">
    <location>
        <begin position="448"/>
        <end position="468"/>
    </location>
</feature>
<dbReference type="HAMAP" id="MF_03056">
    <property type="entry name" value="TRM82"/>
    <property type="match status" value="1"/>
</dbReference>
<keyword evidence="5 6" id="KW-0539">Nucleus</keyword>
<name>A0AAD7DS37_MYCRO</name>
<dbReference type="InterPro" id="IPR001680">
    <property type="entry name" value="WD40_rpt"/>
</dbReference>
<proteinExistence type="inferred from homology"/>
<dbReference type="InterPro" id="IPR036322">
    <property type="entry name" value="WD40_repeat_dom_sf"/>
</dbReference>
<keyword evidence="10" id="KW-1185">Reference proteome</keyword>
<organism evidence="9 10">
    <name type="scientific">Mycena rosella</name>
    <name type="common">Pink bonnet</name>
    <name type="synonym">Agaricus rosellus</name>
    <dbReference type="NCBI Taxonomy" id="1033263"/>
    <lineage>
        <taxon>Eukaryota</taxon>
        <taxon>Fungi</taxon>
        <taxon>Dikarya</taxon>
        <taxon>Basidiomycota</taxon>
        <taxon>Agaricomycotina</taxon>
        <taxon>Agaricomycetes</taxon>
        <taxon>Agaricomycetidae</taxon>
        <taxon>Agaricales</taxon>
        <taxon>Marasmiineae</taxon>
        <taxon>Mycenaceae</taxon>
        <taxon>Mycena</taxon>
    </lineage>
</organism>
<keyword evidence="2 6" id="KW-0853">WD repeat</keyword>
<evidence type="ECO:0000313" key="10">
    <source>
        <dbReference type="Proteomes" id="UP001221757"/>
    </source>
</evidence>
<evidence type="ECO:0000313" key="9">
    <source>
        <dbReference type="EMBL" id="KAJ7696446.1"/>
    </source>
</evidence>
<dbReference type="SUPFAM" id="SSF50978">
    <property type="entry name" value="WD40 repeat-like"/>
    <property type="match status" value="1"/>
</dbReference>
<evidence type="ECO:0000256" key="1">
    <source>
        <dbReference type="ARBA" id="ARBA00004123"/>
    </source>
</evidence>
<feature type="compositionally biased region" description="Basic residues" evidence="8">
    <location>
        <begin position="266"/>
        <end position="279"/>
    </location>
</feature>
<evidence type="ECO:0000256" key="8">
    <source>
        <dbReference type="SAM" id="MobiDB-lite"/>
    </source>
</evidence>
<keyword evidence="3 6" id="KW-0819">tRNA processing</keyword>
<feature type="compositionally biased region" description="Acidic residues" evidence="8">
    <location>
        <begin position="288"/>
        <end position="303"/>
    </location>
</feature>
<dbReference type="SMART" id="SM00320">
    <property type="entry name" value="WD40"/>
    <property type="match status" value="3"/>
</dbReference>
<comment type="pathway">
    <text evidence="6">tRNA modification; N(7)-methylguanine-tRNA biosynthesis.</text>
</comment>
<evidence type="ECO:0000256" key="7">
    <source>
        <dbReference type="PROSITE-ProRule" id="PRU00221"/>
    </source>
</evidence>
<dbReference type="GO" id="GO:0005829">
    <property type="term" value="C:cytosol"/>
    <property type="evidence" value="ECO:0007669"/>
    <property type="project" value="TreeGrafter"/>
</dbReference>
<sequence length="520" mass="55624">MSVFPHSQLLFSPSQTVVISGPHIQLLDTSTGALLATTIDRTEVDINKAGPIRVAALDSTGTHLATSADDKQLRLWRLDGLALLNERELPKKPTGLAFTRDGQTILASDKFGDIFSYALTPPPQTPAQKNAALASHENPSGGALVLGHASFLTAFLLAPDEKFIVTADRDEHVRVSWFPQGYTIETYCLGHQKFVSALCLPPFAPDTLVSGGGDPMLKVWDWLRGTLVREIPVLDAVAPFFKVKPARRTPRRFEDDDGDGDDGGKKKSRKEKARAKHQRKDGSAEAGPAEEAEPAEDVPEPLEADAAQPPEDTGPVFALRRIEALQPDPSDTAGYLIFSAVGATALFSCPFSASAAADVAALDFGAPVLDFSVARDGFVWVSLDGQWAEGAPSAMVRVVRLAAGKLVELDAAATTALVTALNSTCLLPATANALRTLDLYQALSALPKNNDAEHDPMDRAPLESASDAGRELSLKELGRLKSKTAVAKKAQLARPAEEEEEREAKRARSEPDDVVMDGVS</sequence>
<dbReference type="GO" id="GO:0043527">
    <property type="term" value="C:tRNA methyltransferase complex"/>
    <property type="evidence" value="ECO:0007669"/>
    <property type="project" value="TreeGrafter"/>
</dbReference>